<accession>A0AAV4MN74</accession>
<keyword evidence="2" id="KW-1185">Reference proteome</keyword>
<dbReference type="EMBL" id="BPLR01002445">
    <property type="protein sequence ID" value="GIX73794.1"/>
    <property type="molecule type" value="Genomic_DNA"/>
</dbReference>
<reference evidence="1 2" key="1">
    <citation type="submission" date="2021-06" db="EMBL/GenBank/DDBJ databases">
        <title>Caerostris extrusa draft genome.</title>
        <authorList>
            <person name="Kono N."/>
            <person name="Arakawa K."/>
        </authorList>
    </citation>
    <scope>NUCLEOTIDE SEQUENCE [LARGE SCALE GENOMIC DNA]</scope>
</reference>
<dbReference type="AlphaFoldDB" id="A0AAV4MN74"/>
<dbReference type="Proteomes" id="UP001054945">
    <property type="component" value="Unassembled WGS sequence"/>
</dbReference>
<evidence type="ECO:0000313" key="1">
    <source>
        <dbReference type="EMBL" id="GIX73794.1"/>
    </source>
</evidence>
<name>A0AAV4MN74_CAEEX</name>
<organism evidence="1 2">
    <name type="scientific">Caerostris extrusa</name>
    <name type="common">Bark spider</name>
    <name type="synonym">Caerostris bankana</name>
    <dbReference type="NCBI Taxonomy" id="172846"/>
    <lineage>
        <taxon>Eukaryota</taxon>
        <taxon>Metazoa</taxon>
        <taxon>Ecdysozoa</taxon>
        <taxon>Arthropoda</taxon>
        <taxon>Chelicerata</taxon>
        <taxon>Arachnida</taxon>
        <taxon>Araneae</taxon>
        <taxon>Araneomorphae</taxon>
        <taxon>Entelegynae</taxon>
        <taxon>Araneoidea</taxon>
        <taxon>Araneidae</taxon>
        <taxon>Caerostris</taxon>
    </lineage>
</organism>
<evidence type="ECO:0000313" key="2">
    <source>
        <dbReference type="Proteomes" id="UP001054945"/>
    </source>
</evidence>
<proteinExistence type="predicted"/>
<protein>
    <submittedName>
        <fullName evidence="1">Uncharacterized protein</fullName>
    </submittedName>
</protein>
<gene>
    <name evidence="1" type="ORF">CEXT_288231</name>
</gene>
<comment type="caution">
    <text evidence="1">The sequence shown here is derived from an EMBL/GenBank/DDBJ whole genome shotgun (WGS) entry which is preliminary data.</text>
</comment>
<sequence length="95" mass="10901">MFNLALNVIDCKEELHLAGTKRAKHRQEQKLKLIVKVPGHFAKRGSSTTSSPRVDGGQFPACPYPILVHVHHRESKVLRNIKKNVEALEHFIRIW</sequence>